<reference evidence="2 3" key="1">
    <citation type="journal article" date="2006" name="J. Bacteriol.">
        <title>The genome sequence of the obligately chemolithoautotrophic, facultatively anaerobic bacterium Thiobacillus denitrificans.</title>
        <authorList>
            <person name="Beller H.R."/>
            <person name="Chain P.S."/>
            <person name="Letain T.E."/>
            <person name="Chakicherla A."/>
            <person name="Larimer F.W."/>
            <person name="Richardson P.M."/>
            <person name="Coleman M.A."/>
            <person name="Wood A.P."/>
            <person name="Kelly D.P."/>
        </authorList>
    </citation>
    <scope>NUCLEOTIDE SEQUENCE [LARGE SCALE GENOMIC DNA]</scope>
    <source>
        <strain evidence="2 3">ATCC 25259</strain>
    </source>
</reference>
<dbReference type="KEGG" id="tbd:Tbd_1768"/>
<evidence type="ECO:0000313" key="2">
    <source>
        <dbReference type="EMBL" id="AAZ97721.1"/>
    </source>
</evidence>
<dbReference type="EMBL" id="CP000116">
    <property type="protein sequence ID" value="AAZ97721.1"/>
    <property type="molecule type" value="Genomic_DNA"/>
</dbReference>
<keyword evidence="3" id="KW-1185">Reference proteome</keyword>
<organism evidence="2 3">
    <name type="scientific">Thiobacillus denitrificans (strain ATCC 25259 / T1)</name>
    <dbReference type="NCBI Taxonomy" id="292415"/>
    <lineage>
        <taxon>Bacteria</taxon>
        <taxon>Pseudomonadati</taxon>
        <taxon>Pseudomonadota</taxon>
        <taxon>Betaproteobacteria</taxon>
        <taxon>Nitrosomonadales</taxon>
        <taxon>Thiobacillaceae</taxon>
        <taxon>Thiobacillus</taxon>
    </lineage>
</organism>
<sequence>MKHAIPETPADYDHTRIVERPDGCYWIDAESGDEYGPFPSILEAVQDMEYNADSDYEPGETIEEAEDELGISDWIDPDTGAPGDESHRPVE</sequence>
<feature type="region of interest" description="Disordered" evidence="1">
    <location>
        <begin position="63"/>
        <end position="91"/>
    </location>
</feature>
<accession>Q3SI12</accession>
<evidence type="ECO:0000313" key="3">
    <source>
        <dbReference type="Proteomes" id="UP000008291"/>
    </source>
</evidence>
<gene>
    <name evidence="2" type="ordered locus">Tbd_1768</name>
</gene>
<dbReference type="OrthoDB" id="8911932at2"/>
<dbReference type="eggNOG" id="ENOG5032WSU">
    <property type="taxonomic scope" value="Bacteria"/>
</dbReference>
<evidence type="ECO:0000256" key="1">
    <source>
        <dbReference type="SAM" id="MobiDB-lite"/>
    </source>
</evidence>
<dbReference type="RefSeq" id="WP_011312280.1">
    <property type="nucleotide sequence ID" value="NC_007404.1"/>
</dbReference>
<name>Q3SI12_THIDA</name>
<proteinExistence type="predicted"/>
<dbReference type="Proteomes" id="UP000008291">
    <property type="component" value="Chromosome"/>
</dbReference>
<protein>
    <submittedName>
        <fullName evidence="2">Uncharacterized protein</fullName>
    </submittedName>
</protein>
<dbReference type="AlphaFoldDB" id="Q3SI12"/>
<dbReference type="HOGENOM" id="CLU_183066_0_0_4"/>